<dbReference type="Pfam" id="PF12860">
    <property type="entry name" value="PAS_7"/>
    <property type="match status" value="1"/>
</dbReference>
<dbReference type="SUPFAM" id="SSF55073">
    <property type="entry name" value="Nucleotide cyclase"/>
    <property type="match status" value="1"/>
</dbReference>
<feature type="transmembrane region" description="Helical" evidence="1">
    <location>
        <begin position="152"/>
        <end position="180"/>
    </location>
</feature>
<dbReference type="SUPFAM" id="SSF141868">
    <property type="entry name" value="EAL domain-like"/>
    <property type="match status" value="1"/>
</dbReference>
<dbReference type="InterPro" id="IPR043128">
    <property type="entry name" value="Rev_trsase/Diguanyl_cyclase"/>
</dbReference>
<evidence type="ECO:0000259" key="3">
    <source>
        <dbReference type="PROSITE" id="PS50887"/>
    </source>
</evidence>
<comment type="caution">
    <text evidence="4">The sequence shown here is derived from an EMBL/GenBank/DDBJ whole genome shotgun (WGS) entry which is preliminary data.</text>
</comment>
<feature type="transmembrane region" description="Helical" evidence="1">
    <location>
        <begin position="49"/>
        <end position="67"/>
    </location>
</feature>
<keyword evidence="1" id="KW-0472">Membrane</keyword>
<reference evidence="4" key="1">
    <citation type="submission" date="2022-09" db="EMBL/GenBank/DDBJ databases">
        <title>Intensive care unit water sources are persistently colonized with multi-drug resistant bacteria and are the site of extensive horizontal gene transfer of antibiotic resistance genes.</title>
        <authorList>
            <person name="Diorio-Toth L."/>
        </authorList>
    </citation>
    <scope>NUCLEOTIDE SEQUENCE</scope>
    <source>
        <strain evidence="4">GD04153</strain>
    </source>
</reference>
<sequence>MWQSRKPEIPADVRLSFLRALYGNRTTLWFGLLAHVVACVVIYVKTDDWRYLMFAGVFAIVAVGRIFDMHKFDQARQQPLSHAGLDRWETRYLIGASAVCLTLGMLCFFSSFVLRDSFAELASLTVLLASVVSIVGRNYASAKAVILMSACTLLPVLAGLILAGTPFHVIIGLLLIPYFLSNIQMANGLREFLFAAVMGKRRLSIVAGRFDAALNNMPQGLLMFDSQQRIAVINNKAKAMLQIAEHTKLHGRKLDVLLRYCAKKGLFPQTDLKSVHVRMQDLLIGKRARDIFQLSNQRYIECIGNQTLNEGAVLMFEDVTQRVEAEARIQHMARYDGLTGLPNRNYFETMVRSLRPHQKKGTQVALIVIDINHFKHVNDTLGHHTGDVLLRLFAERLNSLDPQRFVASRFGGDEFVVFVFNLRGEADIAGVMDHIMAVATGVYDLDGDQVQIDISAGVAIENVERSDVGSMHINADLALYEAKSTEEKSWSVFVDAMDTKYRGRQKLKADLRLAINHGEIKVVYQPIVSAQSLRVVACEALARWEHPELGFVPPAEFIPLAEEMGIITDITRFMLEQACADCLSWGDRIGVSVNLSAIDLKSNDIARDIANALQKSGLPAHRLEVEVTESAIISDRNKTSMVLQRLKNAGINIALDDFGTGYSSLSYLNTLPLTKVKVDRSFVRDITTDRRSLMLLRGVTQLSHELGLGVTVEGVETEEQLALIRVAAGADLVQGYLLGMPVPVEAISAMTAKAAARRDGGRTVA</sequence>
<keyword evidence="1" id="KW-1133">Transmembrane helix</keyword>
<feature type="transmembrane region" description="Helical" evidence="1">
    <location>
        <begin position="21"/>
        <end position="43"/>
    </location>
</feature>
<evidence type="ECO:0000313" key="4">
    <source>
        <dbReference type="EMBL" id="MDH0126434.1"/>
    </source>
</evidence>
<dbReference type="PANTHER" id="PTHR44757:SF2">
    <property type="entry name" value="BIOFILM ARCHITECTURE MAINTENANCE PROTEIN MBAA"/>
    <property type="match status" value="1"/>
</dbReference>
<evidence type="ECO:0000259" key="2">
    <source>
        <dbReference type="PROSITE" id="PS50883"/>
    </source>
</evidence>
<dbReference type="InterPro" id="IPR052155">
    <property type="entry name" value="Biofilm_reg_signaling"/>
</dbReference>
<proteinExistence type="predicted"/>
<accession>A0AA42H1T8</accession>
<dbReference type="InterPro" id="IPR035919">
    <property type="entry name" value="EAL_sf"/>
</dbReference>
<dbReference type="Proteomes" id="UP001158087">
    <property type="component" value="Unassembled WGS sequence"/>
</dbReference>
<dbReference type="SMART" id="SM00052">
    <property type="entry name" value="EAL"/>
    <property type="match status" value="1"/>
</dbReference>
<feature type="domain" description="EAL" evidence="2">
    <location>
        <begin position="504"/>
        <end position="755"/>
    </location>
</feature>
<feature type="transmembrane region" description="Helical" evidence="1">
    <location>
        <begin position="92"/>
        <end position="115"/>
    </location>
</feature>
<dbReference type="PROSITE" id="PS50883">
    <property type="entry name" value="EAL"/>
    <property type="match status" value="1"/>
</dbReference>
<organism evidence="4 5">
    <name type="scientific">Brucella intermedia GD04153</name>
    <dbReference type="NCBI Taxonomy" id="2975438"/>
    <lineage>
        <taxon>Bacteria</taxon>
        <taxon>Pseudomonadati</taxon>
        <taxon>Pseudomonadota</taxon>
        <taxon>Alphaproteobacteria</taxon>
        <taxon>Hyphomicrobiales</taxon>
        <taxon>Brucellaceae</taxon>
        <taxon>Brucella/Ochrobactrum group</taxon>
        <taxon>Brucella</taxon>
    </lineage>
</organism>
<dbReference type="NCBIfam" id="TIGR00254">
    <property type="entry name" value="GGDEF"/>
    <property type="match status" value="1"/>
</dbReference>
<evidence type="ECO:0000313" key="5">
    <source>
        <dbReference type="Proteomes" id="UP001158087"/>
    </source>
</evidence>
<dbReference type="InterPro" id="IPR029787">
    <property type="entry name" value="Nucleotide_cyclase"/>
</dbReference>
<gene>
    <name evidence="4" type="ORF">N7376_20900</name>
</gene>
<dbReference type="Pfam" id="PF00563">
    <property type="entry name" value="EAL"/>
    <property type="match status" value="1"/>
</dbReference>
<dbReference type="AlphaFoldDB" id="A0AA42H1T8"/>
<evidence type="ECO:0000256" key="1">
    <source>
        <dbReference type="SAM" id="Phobius"/>
    </source>
</evidence>
<dbReference type="InterPro" id="IPR001633">
    <property type="entry name" value="EAL_dom"/>
</dbReference>
<dbReference type="PROSITE" id="PS50887">
    <property type="entry name" value="GGDEF"/>
    <property type="match status" value="1"/>
</dbReference>
<dbReference type="CDD" id="cd01948">
    <property type="entry name" value="EAL"/>
    <property type="match status" value="1"/>
</dbReference>
<dbReference type="PANTHER" id="PTHR44757">
    <property type="entry name" value="DIGUANYLATE CYCLASE DGCP"/>
    <property type="match status" value="1"/>
</dbReference>
<dbReference type="CDD" id="cd01949">
    <property type="entry name" value="GGDEF"/>
    <property type="match status" value="1"/>
</dbReference>
<dbReference type="Gene3D" id="3.20.20.450">
    <property type="entry name" value="EAL domain"/>
    <property type="match status" value="1"/>
</dbReference>
<name>A0AA42H1T8_9HYPH</name>
<keyword evidence="1" id="KW-0812">Transmembrane</keyword>
<feature type="transmembrane region" description="Helical" evidence="1">
    <location>
        <begin position="121"/>
        <end position="140"/>
    </location>
</feature>
<dbReference type="EMBL" id="JAODYY010000012">
    <property type="protein sequence ID" value="MDH0126434.1"/>
    <property type="molecule type" value="Genomic_DNA"/>
</dbReference>
<dbReference type="Gene3D" id="3.30.450.20">
    <property type="entry name" value="PAS domain"/>
    <property type="match status" value="1"/>
</dbReference>
<feature type="domain" description="GGDEF" evidence="3">
    <location>
        <begin position="362"/>
        <end position="495"/>
    </location>
</feature>
<dbReference type="Pfam" id="PF00990">
    <property type="entry name" value="GGDEF"/>
    <property type="match status" value="1"/>
</dbReference>
<dbReference type="SMART" id="SM00267">
    <property type="entry name" value="GGDEF"/>
    <property type="match status" value="1"/>
</dbReference>
<dbReference type="InterPro" id="IPR000160">
    <property type="entry name" value="GGDEF_dom"/>
</dbReference>
<protein>
    <submittedName>
        <fullName evidence="4">EAL domain-containing protein</fullName>
    </submittedName>
</protein>
<dbReference type="Gene3D" id="3.30.70.270">
    <property type="match status" value="1"/>
</dbReference>